<keyword evidence="7 8" id="KW-0472">Membrane</keyword>
<evidence type="ECO:0000256" key="8">
    <source>
        <dbReference type="SAM" id="Phobius"/>
    </source>
</evidence>
<keyword evidence="6 8" id="KW-1133">Transmembrane helix</keyword>
<evidence type="ECO:0000256" key="7">
    <source>
        <dbReference type="ARBA" id="ARBA00023136"/>
    </source>
</evidence>
<evidence type="ECO:0000313" key="11">
    <source>
        <dbReference type="Proteomes" id="UP000600247"/>
    </source>
</evidence>
<feature type="transmembrane region" description="Helical" evidence="8">
    <location>
        <begin position="76"/>
        <end position="95"/>
    </location>
</feature>
<protein>
    <submittedName>
        <fullName evidence="10">MFS transporter</fullName>
    </submittedName>
</protein>
<feature type="transmembrane region" description="Helical" evidence="8">
    <location>
        <begin position="21"/>
        <end position="38"/>
    </location>
</feature>
<comment type="subcellular location">
    <subcellularLocation>
        <location evidence="1">Cell inner membrane</location>
        <topology evidence="1">Multi-pass membrane protein</topology>
    </subcellularLocation>
</comment>
<reference evidence="10 11" key="1">
    <citation type="journal article" date="2014" name="Int. J. Syst. Evol. Microbiol.">
        <title>Complete genome sequence of Corynebacterium casei LMG S-19264T (=DSM 44701T), isolated from a smear-ripened cheese.</title>
        <authorList>
            <consortium name="US DOE Joint Genome Institute (JGI-PGF)"/>
            <person name="Walter F."/>
            <person name="Albersmeier A."/>
            <person name="Kalinowski J."/>
            <person name="Ruckert C."/>
        </authorList>
    </citation>
    <scope>NUCLEOTIDE SEQUENCE [LARGE SCALE GENOMIC DNA]</scope>
    <source>
        <strain evidence="10 11">CGMCC 1.15286</strain>
    </source>
</reference>
<dbReference type="PIRSF" id="PIRSF004925">
    <property type="entry name" value="HcaT"/>
    <property type="match status" value="1"/>
</dbReference>
<feature type="transmembrane region" description="Helical" evidence="8">
    <location>
        <begin position="167"/>
        <end position="184"/>
    </location>
</feature>
<dbReference type="Gene3D" id="1.20.1250.20">
    <property type="entry name" value="MFS general substrate transporter like domains"/>
    <property type="match status" value="2"/>
</dbReference>
<name>A0A917H2F0_9BACL</name>
<dbReference type="InterPro" id="IPR024989">
    <property type="entry name" value="MFS_assoc_dom"/>
</dbReference>
<feature type="domain" description="Major facilitator superfamily associated" evidence="9">
    <location>
        <begin position="15"/>
        <end position="369"/>
    </location>
</feature>
<evidence type="ECO:0000256" key="5">
    <source>
        <dbReference type="ARBA" id="ARBA00022692"/>
    </source>
</evidence>
<dbReference type="SUPFAM" id="SSF103473">
    <property type="entry name" value="MFS general substrate transporter"/>
    <property type="match status" value="1"/>
</dbReference>
<keyword evidence="3" id="KW-1003">Cell membrane</keyword>
<organism evidence="10 11">
    <name type="scientific">Paenibacillus radicis</name>
    <name type="common">ex Gao et al. 2016</name>
    <dbReference type="NCBI Taxonomy" id="1737354"/>
    <lineage>
        <taxon>Bacteria</taxon>
        <taxon>Bacillati</taxon>
        <taxon>Bacillota</taxon>
        <taxon>Bacilli</taxon>
        <taxon>Bacillales</taxon>
        <taxon>Paenibacillaceae</taxon>
        <taxon>Paenibacillus</taxon>
    </lineage>
</organism>
<dbReference type="InterPro" id="IPR026032">
    <property type="entry name" value="HcaT-like"/>
</dbReference>
<keyword evidence="5 8" id="KW-0812">Transmembrane</keyword>
<feature type="transmembrane region" description="Helical" evidence="8">
    <location>
        <begin position="338"/>
        <end position="359"/>
    </location>
</feature>
<evidence type="ECO:0000256" key="4">
    <source>
        <dbReference type="ARBA" id="ARBA00022519"/>
    </source>
</evidence>
<dbReference type="GO" id="GO:0015528">
    <property type="term" value="F:lactose:proton symporter activity"/>
    <property type="evidence" value="ECO:0007669"/>
    <property type="project" value="TreeGrafter"/>
</dbReference>
<evidence type="ECO:0000256" key="1">
    <source>
        <dbReference type="ARBA" id="ARBA00004429"/>
    </source>
</evidence>
<keyword evidence="4" id="KW-0997">Cell inner membrane</keyword>
<feature type="transmembrane region" description="Helical" evidence="8">
    <location>
        <begin position="205"/>
        <end position="224"/>
    </location>
</feature>
<evidence type="ECO:0000256" key="3">
    <source>
        <dbReference type="ARBA" id="ARBA00022475"/>
    </source>
</evidence>
<dbReference type="RefSeq" id="WP_188888719.1">
    <property type="nucleotide sequence ID" value="NZ_BMHY01000003.1"/>
</dbReference>
<dbReference type="PANTHER" id="PTHR23522:SF10">
    <property type="entry name" value="3-PHENYLPROPIONIC ACID TRANSPORTER-RELATED"/>
    <property type="match status" value="1"/>
</dbReference>
<dbReference type="GO" id="GO:0030395">
    <property type="term" value="F:lactose binding"/>
    <property type="evidence" value="ECO:0007669"/>
    <property type="project" value="TreeGrafter"/>
</dbReference>
<evidence type="ECO:0000256" key="2">
    <source>
        <dbReference type="ARBA" id="ARBA00022448"/>
    </source>
</evidence>
<evidence type="ECO:0000313" key="10">
    <source>
        <dbReference type="EMBL" id="GGG65099.1"/>
    </source>
</evidence>
<sequence length="396" mass="44387">MTEQSIEGNNKSLAVLKRFNFFLYGTIAILTSFFPLYFQEIGLSKIEIGMIMAGGPFISIFANPFWGYWSDRTQNVKRILILLLIGNLIATVIVFQTRSYVLIFALMLIFFFFNSPTFSQSNSLILNAIENTKHKFGAFRLWGSLGWAIIAVLAGPVLSWMGLLNLWVLYGAMMVVTLLFTIGLPRGRVTTKPKGERQSYWKVMISSKVFFVFVILGVLISVPNSINQTFVSLYISNLGGSNELIGWSVFLSAVFEIPVFLLFDRFLKKSTKMMLGCLVLISILFVIRWLLMSVVGGPIHIIFIQILHCITFGGYYYVGTSLSAHLIPGEYRATGQAIYALTWGGISGIVAGLFGGWMFDNLGPQMMYQICAAISVAGVIGFLFMWLRMRKQPQLT</sequence>
<dbReference type="PANTHER" id="PTHR23522">
    <property type="entry name" value="BLL5896 PROTEIN"/>
    <property type="match status" value="1"/>
</dbReference>
<feature type="transmembrane region" description="Helical" evidence="8">
    <location>
        <begin position="297"/>
        <end position="318"/>
    </location>
</feature>
<dbReference type="EMBL" id="BMHY01000003">
    <property type="protein sequence ID" value="GGG65099.1"/>
    <property type="molecule type" value="Genomic_DNA"/>
</dbReference>
<feature type="transmembrane region" description="Helical" evidence="8">
    <location>
        <begin position="365"/>
        <end position="387"/>
    </location>
</feature>
<keyword evidence="11" id="KW-1185">Reference proteome</keyword>
<accession>A0A917H2F0</accession>
<feature type="transmembrane region" description="Helical" evidence="8">
    <location>
        <begin position="50"/>
        <end position="69"/>
    </location>
</feature>
<feature type="transmembrane region" description="Helical" evidence="8">
    <location>
        <begin position="244"/>
        <end position="263"/>
    </location>
</feature>
<proteinExistence type="predicted"/>
<dbReference type="Pfam" id="PF12832">
    <property type="entry name" value="MFS_1_like"/>
    <property type="match status" value="1"/>
</dbReference>
<dbReference type="GO" id="GO:0005886">
    <property type="term" value="C:plasma membrane"/>
    <property type="evidence" value="ECO:0007669"/>
    <property type="project" value="UniProtKB-SubCell"/>
</dbReference>
<keyword evidence="2" id="KW-0813">Transport</keyword>
<comment type="caution">
    <text evidence="10">The sequence shown here is derived from an EMBL/GenBank/DDBJ whole genome shotgun (WGS) entry which is preliminary data.</text>
</comment>
<evidence type="ECO:0000256" key="6">
    <source>
        <dbReference type="ARBA" id="ARBA00022989"/>
    </source>
</evidence>
<dbReference type="InterPro" id="IPR036259">
    <property type="entry name" value="MFS_trans_sf"/>
</dbReference>
<gene>
    <name evidence="10" type="ORF">GCM10010918_19040</name>
</gene>
<evidence type="ECO:0000259" key="9">
    <source>
        <dbReference type="Pfam" id="PF12832"/>
    </source>
</evidence>
<feature type="transmembrane region" description="Helical" evidence="8">
    <location>
        <begin position="101"/>
        <end position="118"/>
    </location>
</feature>
<feature type="transmembrane region" description="Helical" evidence="8">
    <location>
        <begin position="275"/>
        <end position="291"/>
    </location>
</feature>
<feature type="transmembrane region" description="Helical" evidence="8">
    <location>
        <begin position="139"/>
        <end position="161"/>
    </location>
</feature>
<dbReference type="Proteomes" id="UP000600247">
    <property type="component" value="Unassembled WGS sequence"/>
</dbReference>
<dbReference type="AlphaFoldDB" id="A0A917H2F0"/>